<reference evidence="1 2" key="1">
    <citation type="submission" date="2020-09" db="EMBL/GenBank/DDBJ databases">
        <title>De no assembly of potato wild relative species, Solanum commersonii.</title>
        <authorList>
            <person name="Cho K."/>
        </authorList>
    </citation>
    <scope>NUCLEOTIDE SEQUENCE [LARGE SCALE GENOMIC DNA]</scope>
    <source>
        <strain evidence="1">LZ3.2</strain>
        <tissue evidence="1">Leaf</tissue>
    </source>
</reference>
<dbReference type="AlphaFoldDB" id="A0A9J6AYZ7"/>
<gene>
    <name evidence="1" type="ORF">H5410_001184</name>
</gene>
<dbReference type="Proteomes" id="UP000824120">
    <property type="component" value="Chromosome 1"/>
</dbReference>
<protein>
    <submittedName>
        <fullName evidence="1">Uncharacterized protein</fullName>
    </submittedName>
</protein>
<organism evidence="1 2">
    <name type="scientific">Solanum commersonii</name>
    <name type="common">Commerson's wild potato</name>
    <name type="synonym">Commerson's nightshade</name>
    <dbReference type="NCBI Taxonomy" id="4109"/>
    <lineage>
        <taxon>Eukaryota</taxon>
        <taxon>Viridiplantae</taxon>
        <taxon>Streptophyta</taxon>
        <taxon>Embryophyta</taxon>
        <taxon>Tracheophyta</taxon>
        <taxon>Spermatophyta</taxon>
        <taxon>Magnoliopsida</taxon>
        <taxon>eudicotyledons</taxon>
        <taxon>Gunneridae</taxon>
        <taxon>Pentapetalae</taxon>
        <taxon>asterids</taxon>
        <taxon>lamiids</taxon>
        <taxon>Solanales</taxon>
        <taxon>Solanaceae</taxon>
        <taxon>Solanoideae</taxon>
        <taxon>Solaneae</taxon>
        <taxon>Solanum</taxon>
    </lineage>
</organism>
<keyword evidence="2" id="KW-1185">Reference proteome</keyword>
<accession>A0A9J6AYZ7</accession>
<dbReference type="EMBL" id="JACXVP010000001">
    <property type="protein sequence ID" value="KAG5629467.1"/>
    <property type="molecule type" value="Genomic_DNA"/>
</dbReference>
<sequence length="79" mass="9074">MSASSLISSPEELQSRTFELDFIRKERNHLKKIVEDMGDIEDSYLKDMTANEMSELNDMNGNSIFELTKVSALKEKCQI</sequence>
<dbReference type="OrthoDB" id="1301864at2759"/>
<comment type="caution">
    <text evidence="1">The sequence shown here is derived from an EMBL/GenBank/DDBJ whole genome shotgun (WGS) entry which is preliminary data.</text>
</comment>
<evidence type="ECO:0000313" key="2">
    <source>
        <dbReference type="Proteomes" id="UP000824120"/>
    </source>
</evidence>
<proteinExistence type="predicted"/>
<name>A0A9J6AYZ7_SOLCO</name>
<evidence type="ECO:0000313" key="1">
    <source>
        <dbReference type="EMBL" id="KAG5629467.1"/>
    </source>
</evidence>